<dbReference type="AlphaFoldDB" id="A0A1F6V326"/>
<evidence type="ECO:0000313" key="1">
    <source>
        <dbReference type="EMBL" id="OGI64161.1"/>
    </source>
</evidence>
<protein>
    <submittedName>
        <fullName evidence="1">Uncharacterized protein</fullName>
    </submittedName>
</protein>
<sequence length="73" mass="8469">MIEIQRGVDRRPVVSKRLQRRANFLDRRGVQSTNSRRREVRAAALLIDGERRQHVVLCPAFDTIDGHIECCRA</sequence>
<dbReference type="Proteomes" id="UP000179076">
    <property type="component" value="Unassembled WGS sequence"/>
</dbReference>
<reference evidence="1 2" key="1">
    <citation type="journal article" date="2016" name="Nat. Commun.">
        <title>Thousands of microbial genomes shed light on interconnected biogeochemical processes in an aquifer system.</title>
        <authorList>
            <person name="Anantharaman K."/>
            <person name="Brown C.T."/>
            <person name="Hug L.A."/>
            <person name="Sharon I."/>
            <person name="Castelle C.J."/>
            <person name="Probst A.J."/>
            <person name="Thomas B.C."/>
            <person name="Singh A."/>
            <person name="Wilkins M.J."/>
            <person name="Karaoz U."/>
            <person name="Brodie E.L."/>
            <person name="Williams K.H."/>
            <person name="Hubbard S.S."/>
            <person name="Banfield J.F."/>
        </authorList>
    </citation>
    <scope>NUCLEOTIDE SEQUENCE [LARGE SCALE GENOMIC DNA]</scope>
</reference>
<proteinExistence type="predicted"/>
<dbReference type="EMBL" id="MFSP01000140">
    <property type="protein sequence ID" value="OGI64161.1"/>
    <property type="molecule type" value="Genomic_DNA"/>
</dbReference>
<comment type="caution">
    <text evidence="1">The sequence shown here is derived from an EMBL/GenBank/DDBJ whole genome shotgun (WGS) entry which is preliminary data.</text>
</comment>
<name>A0A1F6V326_9PROT</name>
<organism evidence="1 2">
    <name type="scientific">Candidatus Muproteobacteria bacterium RBG_16_60_9</name>
    <dbReference type="NCBI Taxonomy" id="1817755"/>
    <lineage>
        <taxon>Bacteria</taxon>
        <taxon>Pseudomonadati</taxon>
        <taxon>Pseudomonadota</taxon>
        <taxon>Candidatus Muproteobacteria</taxon>
    </lineage>
</organism>
<gene>
    <name evidence="1" type="ORF">A2W18_06495</name>
</gene>
<accession>A0A1F6V326</accession>
<evidence type="ECO:0000313" key="2">
    <source>
        <dbReference type="Proteomes" id="UP000179076"/>
    </source>
</evidence>